<evidence type="ECO:0008006" key="4">
    <source>
        <dbReference type="Google" id="ProtNLM"/>
    </source>
</evidence>
<keyword evidence="1" id="KW-1133">Transmembrane helix</keyword>
<sequence>MKLVTNWRAVLRHAWSVRLLLLAAVLSGLEAALPLLAPYLPIPDRLFAALTGLTVGAALFARFLAQKGVSDAGPKDQAD</sequence>
<dbReference type="Proteomes" id="UP001595190">
    <property type="component" value="Unassembled WGS sequence"/>
</dbReference>
<feature type="transmembrane region" description="Helical" evidence="1">
    <location>
        <begin position="47"/>
        <end position="65"/>
    </location>
</feature>
<dbReference type="EMBL" id="JBHGPK010000001">
    <property type="protein sequence ID" value="MFC2248556.1"/>
    <property type="molecule type" value="Genomic_DNA"/>
</dbReference>
<protein>
    <recommendedName>
        <fullName evidence="4">Holin</fullName>
    </recommendedName>
</protein>
<dbReference type="RefSeq" id="WP_394308437.1">
    <property type="nucleotide sequence ID" value="NZ_JBHGPK010000001.1"/>
</dbReference>
<keyword evidence="1" id="KW-0472">Membrane</keyword>
<evidence type="ECO:0000313" key="2">
    <source>
        <dbReference type="EMBL" id="MFC2248556.1"/>
    </source>
</evidence>
<comment type="caution">
    <text evidence="2">The sequence shown here is derived from an EMBL/GenBank/DDBJ whole genome shotgun (WGS) entry which is preliminary data.</text>
</comment>
<proteinExistence type="predicted"/>
<dbReference type="Pfam" id="PF25612">
    <property type="entry name" value="DUF7940"/>
    <property type="match status" value="1"/>
</dbReference>
<evidence type="ECO:0000313" key="3">
    <source>
        <dbReference type="Proteomes" id="UP001595190"/>
    </source>
</evidence>
<dbReference type="InterPro" id="IPR057700">
    <property type="entry name" value="DUF7940"/>
</dbReference>
<organism evidence="2 3">
    <name type="scientific">Labrys neptuniae</name>
    <dbReference type="NCBI Taxonomy" id="376174"/>
    <lineage>
        <taxon>Bacteria</taxon>
        <taxon>Pseudomonadati</taxon>
        <taxon>Pseudomonadota</taxon>
        <taxon>Alphaproteobacteria</taxon>
        <taxon>Hyphomicrobiales</taxon>
        <taxon>Xanthobacteraceae</taxon>
        <taxon>Labrys</taxon>
    </lineage>
</organism>
<accession>A0ABV6Z8Q2</accession>
<evidence type="ECO:0000256" key="1">
    <source>
        <dbReference type="SAM" id="Phobius"/>
    </source>
</evidence>
<keyword evidence="1" id="KW-0812">Transmembrane</keyword>
<reference evidence="2 3" key="1">
    <citation type="submission" date="2024-09" db="EMBL/GenBank/DDBJ databases">
        <title>Description of Labrys sedimenti sp. nov., isolated from a diclofenac-degrading enrichment culture, and genome-based reclassification of Labrys portucalensis as a later heterotypic synonym of Labrys neptuniae.</title>
        <authorList>
            <person name="Tancsics A."/>
            <person name="Csepanyi A."/>
        </authorList>
    </citation>
    <scope>NUCLEOTIDE SEQUENCE [LARGE SCALE GENOMIC DNA]</scope>
    <source>
        <strain evidence="2 3">LMG 23412</strain>
    </source>
</reference>
<name>A0ABV6Z8Q2_9HYPH</name>
<gene>
    <name evidence="2" type="ORF">ACETRX_02910</name>
</gene>